<feature type="compositionally biased region" description="Acidic residues" evidence="3">
    <location>
        <begin position="670"/>
        <end position="681"/>
    </location>
</feature>
<evidence type="ECO:0000256" key="2">
    <source>
        <dbReference type="ARBA" id="ARBA00023054"/>
    </source>
</evidence>
<evidence type="ECO:0000256" key="3">
    <source>
        <dbReference type="SAM" id="MobiDB-lite"/>
    </source>
</evidence>
<organism evidence="4 5">
    <name type="scientific">Eptatretus burgeri</name>
    <name type="common">Inshore hagfish</name>
    <dbReference type="NCBI Taxonomy" id="7764"/>
    <lineage>
        <taxon>Eukaryota</taxon>
        <taxon>Metazoa</taxon>
        <taxon>Chordata</taxon>
        <taxon>Craniata</taxon>
        <taxon>Vertebrata</taxon>
        <taxon>Cyclostomata</taxon>
        <taxon>Myxini</taxon>
        <taxon>Myxiniformes</taxon>
        <taxon>Myxinidae</taxon>
        <taxon>Eptatretinae</taxon>
        <taxon>Eptatretus</taxon>
    </lineage>
</organism>
<dbReference type="Ensembl" id="ENSEBUT00000017508.1">
    <property type="protein sequence ID" value="ENSEBUP00000016932.1"/>
    <property type="gene ID" value="ENSEBUG00000010613.1"/>
</dbReference>
<reference evidence="4" key="2">
    <citation type="submission" date="2025-09" db="UniProtKB">
        <authorList>
            <consortium name="Ensembl"/>
        </authorList>
    </citation>
    <scope>IDENTIFICATION</scope>
</reference>
<feature type="compositionally biased region" description="Basic and acidic residues" evidence="3">
    <location>
        <begin position="529"/>
        <end position="541"/>
    </location>
</feature>
<proteinExistence type="inferred from homology"/>
<reference evidence="4" key="1">
    <citation type="submission" date="2025-08" db="UniProtKB">
        <authorList>
            <consortium name="Ensembl"/>
        </authorList>
    </citation>
    <scope>IDENTIFICATION</scope>
</reference>
<feature type="compositionally biased region" description="Polar residues" evidence="3">
    <location>
        <begin position="650"/>
        <end position="661"/>
    </location>
</feature>
<dbReference type="GO" id="GO:0090090">
    <property type="term" value="P:negative regulation of canonical Wnt signaling pathway"/>
    <property type="evidence" value="ECO:0007669"/>
    <property type="project" value="TreeGrafter"/>
</dbReference>
<dbReference type="PANTHER" id="PTHR15919">
    <property type="entry name" value="DAPPER-RELATED"/>
    <property type="match status" value="1"/>
</dbReference>
<feature type="compositionally biased region" description="Basic and acidic residues" evidence="3">
    <location>
        <begin position="1"/>
        <end position="21"/>
    </location>
</feature>
<accession>A0A8C4QM10</accession>
<feature type="compositionally biased region" description="Low complexity" evidence="3">
    <location>
        <begin position="102"/>
        <end position="114"/>
    </location>
</feature>
<evidence type="ECO:0000313" key="4">
    <source>
        <dbReference type="Ensembl" id="ENSEBUP00000016932.1"/>
    </source>
</evidence>
<dbReference type="AlphaFoldDB" id="A0A8C4QM10"/>
<dbReference type="GO" id="GO:0005737">
    <property type="term" value="C:cytoplasm"/>
    <property type="evidence" value="ECO:0007669"/>
    <property type="project" value="TreeGrafter"/>
</dbReference>
<feature type="region of interest" description="Disordered" evidence="3">
    <location>
        <begin position="529"/>
        <end position="548"/>
    </location>
</feature>
<evidence type="ECO:0000256" key="1">
    <source>
        <dbReference type="ARBA" id="ARBA00010807"/>
    </source>
</evidence>
<dbReference type="GeneTree" id="ENSGT00950000183181"/>
<dbReference type="Proteomes" id="UP000694388">
    <property type="component" value="Unplaced"/>
</dbReference>
<evidence type="ECO:0000313" key="5">
    <source>
        <dbReference type="Proteomes" id="UP000694388"/>
    </source>
</evidence>
<sequence length="784" mass="87279">MAHGSAHDRSGSRQRAREGAMSRRLPLVLPAQPSSRMSERLGASLAALAELELLRRRQESAVRAMLVEREYRWGDVGLNVLDQHLAALQKPKGHSNANTRKASSGVSVSTSANSRTTPDLSALLSDKAANSPPSKPHSISNETAHLSPTGLVQRRPNSTGHMNAISSDMDPGMMRHSLSALDARPIGELPSGDARYTCDLVSRDGMDVYRYPSPLHAVAMQSPIFFLLRHNEVMKKFQESSSKYLHRSHKFTIAHPTEPGLLTQRLDRYIRRLLQHKKALQKNNVEGSLETQSQITQDTELSVENVDDNYSKTSLPCRFAPTTEILESQGQQTPAECVLVVRSEVKQSRKVLVRRKIHEHIDSSDHEHEHVKWDEYLDKLFPLVATGGNAQNQDDETTKTPDKVHKAKHNYSVCRTKENITTKDKVDSAETKLNNLSPNILKGQLRDSESLNDLVNAVADDSGSFLQVSVAKVLKTNPTSHNAHEKIANGSECSSNHHKVRHSERSKQAQLKHCRFSEDVEVIRQRKDRFGGQKEQAHRSQSDNSIAEVSKTSTEWASINRVEPGGMKILENFAQDCRSKKIPSQRKWRSTVEICQGVLERNAAFSHSTVAHPARRGMRKDVLWPLKTDTKLQPWAGQRCGGAPRPMSDSECSTECESLQQGETSGSEERGDDEEEEEGEWSDCPLGCPGDSNTSLSESCSSVDRISSQRKLEVLQGELVWPHYQQGRPTSDVPFPMSSHGCFVATPSDDCLPQAKICRIKASHALKKKILRCRSGSLKLMTTV</sequence>
<feature type="compositionally biased region" description="Polar residues" evidence="3">
    <location>
        <begin position="137"/>
        <end position="146"/>
    </location>
</feature>
<dbReference type="Pfam" id="PF15268">
    <property type="entry name" value="Dapper"/>
    <property type="match status" value="1"/>
</dbReference>
<feature type="region of interest" description="Disordered" evidence="3">
    <location>
        <begin position="1"/>
        <end position="38"/>
    </location>
</feature>
<name>A0A8C4QM10_EPTBU</name>
<dbReference type="InterPro" id="IPR024843">
    <property type="entry name" value="Dapper"/>
</dbReference>
<keyword evidence="5" id="KW-1185">Reference proteome</keyword>
<feature type="region of interest" description="Disordered" evidence="3">
    <location>
        <begin position="635"/>
        <end position="686"/>
    </location>
</feature>
<comment type="similarity">
    <text evidence="1">Belongs to the dapper family.</text>
</comment>
<protein>
    <submittedName>
        <fullName evidence="4">Uncharacterized protein</fullName>
    </submittedName>
</protein>
<feature type="region of interest" description="Disordered" evidence="3">
    <location>
        <begin position="91"/>
        <end position="162"/>
    </location>
</feature>
<keyword evidence="2" id="KW-0175">Coiled coil</keyword>
<dbReference type="PANTHER" id="PTHR15919:SF13">
    <property type="entry name" value="DAPPER HOMOLOG 2"/>
    <property type="match status" value="1"/>
</dbReference>